<accession>A0A2P2PD14</accession>
<organism evidence="1">
    <name type="scientific">Rhizophora mucronata</name>
    <name type="common">Asiatic mangrove</name>
    <dbReference type="NCBI Taxonomy" id="61149"/>
    <lineage>
        <taxon>Eukaryota</taxon>
        <taxon>Viridiplantae</taxon>
        <taxon>Streptophyta</taxon>
        <taxon>Embryophyta</taxon>
        <taxon>Tracheophyta</taxon>
        <taxon>Spermatophyta</taxon>
        <taxon>Magnoliopsida</taxon>
        <taxon>eudicotyledons</taxon>
        <taxon>Gunneridae</taxon>
        <taxon>Pentapetalae</taxon>
        <taxon>rosids</taxon>
        <taxon>fabids</taxon>
        <taxon>Malpighiales</taxon>
        <taxon>Rhizophoraceae</taxon>
        <taxon>Rhizophora</taxon>
    </lineage>
</organism>
<dbReference type="GO" id="GO:0016740">
    <property type="term" value="F:transferase activity"/>
    <property type="evidence" value="ECO:0007669"/>
    <property type="project" value="UniProtKB-KW"/>
</dbReference>
<reference evidence="1" key="1">
    <citation type="submission" date="2018-02" db="EMBL/GenBank/DDBJ databases">
        <title>Rhizophora mucronata_Transcriptome.</title>
        <authorList>
            <person name="Meera S.P."/>
            <person name="Sreeshan A."/>
            <person name="Augustine A."/>
        </authorList>
    </citation>
    <scope>NUCLEOTIDE SEQUENCE</scope>
    <source>
        <tissue evidence="1">Leaf</tissue>
    </source>
</reference>
<protein>
    <submittedName>
        <fullName evidence="1">Glycosyl transferase family 17 family protein</fullName>
    </submittedName>
</protein>
<keyword evidence="1" id="KW-0808">Transferase</keyword>
<name>A0A2P2PD14_RHIMU</name>
<evidence type="ECO:0000313" key="1">
    <source>
        <dbReference type="EMBL" id="MBX52624.1"/>
    </source>
</evidence>
<proteinExistence type="predicted"/>
<dbReference type="AlphaFoldDB" id="A0A2P2PD14"/>
<sequence>MTEKRIRYHELKKSMTCRNKCLRNKTSQWWEIREPRTNYESVWRSGS</sequence>
<dbReference type="EMBL" id="GGEC01072140">
    <property type="protein sequence ID" value="MBX52624.1"/>
    <property type="molecule type" value="Transcribed_RNA"/>
</dbReference>